<dbReference type="GO" id="GO:0050660">
    <property type="term" value="F:flavin adenine dinucleotide binding"/>
    <property type="evidence" value="ECO:0007669"/>
    <property type="project" value="InterPro"/>
</dbReference>
<dbReference type="EMBL" id="UINC01226332">
    <property type="protein sequence ID" value="SVE56774.1"/>
    <property type="molecule type" value="Genomic_DNA"/>
</dbReference>
<name>A0A383EJI1_9ZZZZ</name>
<dbReference type="GO" id="GO:0016491">
    <property type="term" value="F:oxidoreductase activity"/>
    <property type="evidence" value="ECO:0007669"/>
    <property type="project" value="TreeGrafter"/>
</dbReference>
<protein>
    <submittedName>
        <fullName evidence="2">Uncharacterized protein</fullName>
    </submittedName>
</protein>
<dbReference type="PANTHER" id="PTHR11552">
    <property type="entry name" value="GLUCOSE-METHANOL-CHOLINE GMC OXIDOREDUCTASE"/>
    <property type="match status" value="1"/>
</dbReference>
<gene>
    <name evidence="2" type="ORF">METZ01_LOCUS509628</name>
</gene>
<dbReference type="InterPro" id="IPR036188">
    <property type="entry name" value="FAD/NAD-bd_sf"/>
</dbReference>
<dbReference type="Gene3D" id="3.50.50.60">
    <property type="entry name" value="FAD/NAD(P)-binding domain"/>
    <property type="match status" value="1"/>
</dbReference>
<dbReference type="PANTHER" id="PTHR11552:SF147">
    <property type="entry name" value="CHOLINE DEHYDROGENASE, MITOCHONDRIAL"/>
    <property type="match status" value="1"/>
</dbReference>
<reference evidence="2" key="1">
    <citation type="submission" date="2018-05" db="EMBL/GenBank/DDBJ databases">
        <authorList>
            <person name="Lanie J.A."/>
            <person name="Ng W.-L."/>
            <person name="Kazmierczak K.M."/>
            <person name="Andrzejewski T.M."/>
            <person name="Davidsen T.M."/>
            <person name="Wayne K.J."/>
            <person name="Tettelin H."/>
            <person name="Glass J.I."/>
            <person name="Rusch D."/>
            <person name="Podicherti R."/>
            <person name="Tsui H.-C.T."/>
            <person name="Winkler M.E."/>
        </authorList>
    </citation>
    <scope>NUCLEOTIDE SEQUENCE</scope>
</reference>
<accession>A0A383EJI1</accession>
<comment type="similarity">
    <text evidence="1">Belongs to the GMC oxidoreductase family.</text>
</comment>
<dbReference type="Pfam" id="PF05834">
    <property type="entry name" value="Lycopene_cycl"/>
    <property type="match status" value="1"/>
</dbReference>
<dbReference type="AlphaFoldDB" id="A0A383EJI1"/>
<sequence>VSAGDIEGIGKMKQFDYIIIGAGTAGCVLANRLSAKADASVLLLEAGGPYRHPMLPIPMMAGLSYFIKSTNWNYESAP</sequence>
<dbReference type="InterPro" id="IPR012132">
    <property type="entry name" value="GMC_OxRdtase"/>
</dbReference>
<dbReference type="SUPFAM" id="SSF51905">
    <property type="entry name" value="FAD/NAD(P)-binding domain"/>
    <property type="match status" value="1"/>
</dbReference>
<feature type="non-terminal residue" evidence="2">
    <location>
        <position position="78"/>
    </location>
</feature>
<evidence type="ECO:0000256" key="1">
    <source>
        <dbReference type="ARBA" id="ARBA00010790"/>
    </source>
</evidence>
<feature type="non-terminal residue" evidence="2">
    <location>
        <position position="1"/>
    </location>
</feature>
<evidence type="ECO:0000313" key="2">
    <source>
        <dbReference type="EMBL" id="SVE56774.1"/>
    </source>
</evidence>
<organism evidence="2">
    <name type="scientific">marine metagenome</name>
    <dbReference type="NCBI Taxonomy" id="408172"/>
    <lineage>
        <taxon>unclassified sequences</taxon>
        <taxon>metagenomes</taxon>
        <taxon>ecological metagenomes</taxon>
    </lineage>
</organism>
<proteinExistence type="inferred from homology"/>